<dbReference type="InterPro" id="IPR021508">
    <property type="entry name" value="Gp17-like"/>
</dbReference>
<organism evidence="1 2">
    <name type="scientific">Rhizobium helianthi</name>
    <dbReference type="NCBI Taxonomy" id="1132695"/>
    <lineage>
        <taxon>Bacteria</taxon>
        <taxon>Pseudomonadati</taxon>
        <taxon>Pseudomonadota</taxon>
        <taxon>Alphaproteobacteria</taxon>
        <taxon>Hyphomicrobiales</taxon>
        <taxon>Rhizobiaceae</taxon>
        <taxon>Rhizobium/Agrobacterium group</taxon>
        <taxon>Rhizobium</taxon>
    </lineage>
</organism>
<accession>A0ABW4M5R5</accession>
<dbReference type="RefSeq" id="WP_377402388.1">
    <property type="nucleotide sequence ID" value="NZ_JBHUEQ010000025.1"/>
</dbReference>
<gene>
    <name evidence="1" type="ORF">ACFSE1_13815</name>
</gene>
<sequence length="135" mass="14674">MSAASSLMKAIHTRLVGDAGLVSEVGQAGFIDRNAVRLGLPCIVYGELESRDYSTATEKGEEHFLTLELWCEGASRQQAQRLSARVQALLGQGRPTLGQGSHLVNLVVLSTRERLDGKTRALVTEIRLRAVTETI</sequence>
<dbReference type="Pfam" id="PF11367">
    <property type="entry name" value="Tail_completion_gp17"/>
    <property type="match status" value="1"/>
</dbReference>
<protein>
    <submittedName>
        <fullName evidence="1">DUF3168 domain-containing protein</fullName>
    </submittedName>
</protein>
<reference evidence="2" key="1">
    <citation type="journal article" date="2019" name="Int. J. Syst. Evol. Microbiol.">
        <title>The Global Catalogue of Microorganisms (GCM) 10K type strain sequencing project: providing services to taxonomists for standard genome sequencing and annotation.</title>
        <authorList>
            <consortium name="The Broad Institute Genomics Platform"/>
            <consortium name="The Broad Institute Genome Sequencing Center for Infectious Disease"/>
            <person name="Wu L."/>
            <person name="Ma J."/>
        </authorList>
    </citation>
    <scope>NUCLEOTIDE SEQUENCE [LARGE SCALE GENOMIC DNA]</scope>
    <source>
        <strain evidence="2">CG52</strain>
    </source>
</reference>
<name>A0ABW4M5R5_9HYPH</name>
<evidence type="ECO:0000313" key="2">
    <source>
        <dbReference type="Proteomes" id="UP001597322"/>
    </source>
</evidence>
<dbReference type="EMBL" id="JBHUEQ010000025">
    <property type="protein sequence ID" value="MFD1746544.1"/>
    <property type="molecule type" value="Genomic_DNA"/>
</dbReference>
<proteinExistence type="predicted"/>
<dbReference type="Proteomes" id="UP001597322">
    <property type="component" value="Unassembled WGS sequence"/>
</dbReference>
<dbReference type="Gene3D" id="3.30.2000.30">
    <property type="match status" value="1"/>
</dbReference>
<comment type="caution">
    <text evidence="1">The sequence shown here is derived from an EMBL/GenBank/DDBJ whole genome shotgun (WGS) entry which is preliminary data.</text>
</comment>
<keyword evidence="2" id="KW-1185">Reference proteome</keyword>
<dbReference type="InterPro" id="IPR053745">
    <property type="entry name" value="Viral_Tail_Comp_sf"/>
</dbReference>
<evidence type="ECO:0000313" key="1">
    <source>
        <dbReference type="EMBL" id="MFD1746544.1"/>
    </source>
</evidence>